<evidence type="ECO:0000313" key="1">
    <source>
        <dbReference type="EMBL" id="CAF5192656.1"/>
    </source>
</evidence>
<feature type="non-terminal residue" evidence="1">
    <location>
        <position position="1"/>
    </location>
</feature>
<dbReference type="Proteomes" id="UP000681720">
    <property type="component" value="Unassembled WGS sequence"/>
</dbReference>
<name>A0A8S3I6L5_9BILA</name>
<accession>A0A8S3I6L5</accession>
<protein>
    <submittedName>
        <fullName evidence="1">Uncharacterized protein</fullName>
    </submittedName>
</protein>
<sequence>MVLIILNDIVTNYFSNQTIENDHNEIKPVSPGELLVNDLLRGGVLNNLLTTLIADGCEKLFEYVSFTGEQELSRSLVLIMELLESVTISSQQILQTDKSSTFTFCQTPIDRIVTDTNTKDLFPNIMKLIDMIDYFPKLANQALSIFAKTLSEDKLQKPFLRLLPKDHKEKAILRNGIVRCLEFAEPDADNNDVTDDS</sequence>
<reference evidence="1" key="1">
    <citation type="submission" date="2021-02" db="EMBL/GenBank/DDBJ databases">
        <authorList>
            <person name="Nowell W R."/>
        </authorList>
    </citation>
    <scope>NUCLEOTIDE SEQUENCE</scope>
</reference>
<gene>
    <name evidence="1" type="ORF">GIL414_LOCUS73574</name>
</gene>
<comment type="caution">
    <text evidence="1">The sequence shown here is derived from an EMBL/GenBank/DDBJ whole genome shotgun (WGS) entry which is preliminary data.</text>
</comment>
<organism evidence="1 2">
    <name type="scientific">Rotaria magnacalcarata</name>
    <dbReference type="NCBI Taxonomy" id="392030"/>
    <lineage>
        <taxon>Eukaryota</taxon>
        <taxon>Metazoa</taxon>
        <taxon>Spiralia</taxon>
        <taxon>Gnathifera</taxon>
        <taxon>Rotifera</taxon>
        <taxon>Eurotatoria</taxon>
        <taxon>Bdelloidea</taxon>
        <taxon>Philodinida</taxon>
        <taxon>Philodinidae</taxon>
        <taxon>Rotaria</taxon>
    </lineage>
</organism>
<evidence type="ECO:0000313" key="2">
    <source>
        <dbReference type="Proteomes" id="UP000681720"/>
    </source>
</evidence>
<proteinExistence type="predicted"/>
<dbReference type="AlphaFoldDB" id="A0A8S3I6L5"/>
<dbReference type="EMBL" id="CAJOBJ010338932">
    <property type="protein sequence ID" value="CAF5192656.1"/>
    <property type="molecule type" value="Genomic_DNA"/>
</dbReference>